<dbReference type="InterPro" id="IPR011701">
    <property type="entry name" value="MFS"/>
</dbReference>
<reference evidence="9" key="1">
    <citation type="submission" date="2022-10" db="EMBL/GenBank/DDBJ databases">
        <title>Culturing micro-colonial fungi from biological soil crusts in the Mojave desert and describing Neophaeococcomyces mojavensis, and introducing the new genera and species Taxawa tesnikishii.</title>
        <authorList>
            <person name="Kurbessoian T."/>
            <person name="Stajich J.E."/>
        </authorList>
    </citation>
    <scope>NUCLEOTIDE SEQUENCE</scope>
    <source>
        <strain evidence="9">TK_1</strain>
    </source>
</reference>
<keyword evidence="4 7" id="KW-1133">Transmembrane helix</keyword>
<keyword evidence="2" id="KW-0813">Transport</keyword>
<feature type="transmembrane region" description="Helical" evidence="7">
    <location>
        <begin position="165"/>
        <end position="184"/>
    </location>
</feature>
<feature type="compositionally biased region" description="Basic and acidic residues" evidence="6">
    <location>
        <begin position="1"/>
        <end position="10"/>
    </location>
</feature>
<feature type="compositionally biased region" description="Basic and acidic residues" evidence="6">
    <location>
        <begin position="35"/>
        <end position="48"/>
    </location>
</feature>
<feature type="transmembrane region" description="Helical" evidence="7">
    <location>
        <begin position="473"/>
        <end position="497"/>
    </location>
</feature>
<dbReference type="PANTHER" id="PTHR23502">
    <property type="entry name" value="MAJOR FACILITATOR SUPERFAMILY"/>
    <property type="match status" value="1"/>
</dbReference>
<evidence type="ECO:0000259" key="8">
    <source>
        <dbReference type="PROSITE" id="PS50850"/>
    </source>
</evidence>
<feature type="transmembrane region" description="Helical" evidence="7">
    <location>
        <begin position="353"/>
        <end position="374"/>
    </location>
</feature>
<dbReference type="Gene3D" id="1.20.1250.20">
    <property type="entry name" value="MFS general substrate transporter like domains"/>
    <property type="match status" value="1"/>
</dbReference>
<accession>A0ABQ9P5X8</accession>
<dbReference type="PROSITE" id="PS50850">
    <property type="entry name" value="MFS"/>
    <property type="match status" value="1"/>
</dbReference>
<comment type="caution">
    <text evidence="9">The sequence shown here is derived from an EMBL/GenBank/DDBJ whole genome shotgun (WGS) entry which is preliminary data.</text>
</comment>
<sequence length="577" mass="62610">MTTHHATKDEETAEASAGVLGGGMIVEASTADAPQDAREVEEKVDASHDGVSTSSKSSLAEAREDPMAPQEQTEDPEKLARIPSGPAYSTFSKRQKQLIVFVVAFAGFFSPLSANIYFPALNSISRDLDVSLELVNLTLTSYMIFQGLAPTVFGDLADMAGRRPAYIIGFVIYIAACIGIALQTSYPALFVLRCLQSTGSSSTIALASGVVADIATSAERGTWMGWAQAGPMIAPAIGPVIGGLLAQFLGWRSIFWFLTILAVVYLVPFLIIFPETGRNVVGNGSIPPQGWNLSLINYLESRKAAKAEDELTRTMSRELNRQAQAELAKKRKLRWPNPLNTLKVIGQKDVGLLLLYNALVYTAFYCVASSAPFLFEEIYGFNDLQIGLAFLPFGFGCLLAPIIGGKLQDWNYRRVAKQVGMPIDRKRGDDLRHFPLERARIEVAVPLLIVGDAALLCYGWALEVNASLAAPLVLHFVMGFTLTGAFNMMSVMLVDLYPLSPSTATAANNLVRCLMGAAGTAVIIQMIKAMGRGWCFTFVAAVVAAASPILWVLVWWGPKWREERRVKLEEKGGRVGG</sequence>
<feature type="transmembrane region" description="Helical" evidence="7">
    <location>
        <begin position="386"/>
        <end position="404"/>
    </location>
</feature>
<feature type="transmembrane region" description="Helical" evidence="7">
    <location>
        <begin position="509"/>
        <end position="527"/>
    </location>
</feature>
<evidence type="ECO:0000256" key="1">
    <source>
        <dbReference type="ARBA" id="ARBA00004141"/>
    </source>
</evidence>
<dbReference type="PANTHER" id="PTHR23502:SF51">
    <property type="entry name" value="QUINIDINE RESISTANCE PROTEIN 1-RELATED"/>
    <property type="match status" value="1"/>
</dbReference>
<feature type="transmembrane region" description="Helical" evidence="7">
    <location>
        <begin position="98"/>
        <end position="118"/>
    </location>
</feature>
<feature type="region of interest" description="Disordered" evidence="6">
    <location>
        <begin position="1"/>
        <end position="82"/>
    </location>
</feature>
<evidence type="ECO:0000256" key="7">
    <source>
        <dbReference type="SAM" id="Phobius"/>
    </source>
</evidence>
<evidence type="ECO:0000256" key="5">
    <source>
        <dbReference type="ARBA" id="ARBA00023136"/>
    </source>
</evidence>
<dbReference type="InterPro" id="IPR020846">
    <property type="entry name" value="MFS_dom"/>
</dbReference>
<comment type="subcellular location">
    <subcellularLocation>
        <location evidence="1">Membrane</location>
        <topology evidence="1">Multi-pass membrane protein</topology>
    </subcellularLocation>
</comment>
<dbReference type="CDD" id="cd17323">
    <property type="entry name" value="MFS_Tpo1_MDR_like"/>
    <property type="match status" value="1"/>
</dbReference>
<dbReference type="Proteomes" id="UP001172684">
    <property type="component" value="Unassembled WGS sequence"/>
</dbReference>
<name>A0ABQ9P5X8_9PEZI</name>
<dbReference type="InterPro" id="IPR036259">
    <property type="entry name" value="MFS_trans_sf"/>
</dbReference>
<evidence type="ECO:0000313" key="10">
    <source>
        <dbReference type="Proteomes" id="UP001172684"/>
    </source>
</evidence>
<dbReference type="EMBL" id="JAPDRL010000001">
    <property type="protein sequence ID" value="KAJ9669762.1"/>
    <property type="molecule type" value="Genomic_DNA"/>
</dbReference>
<gene>
    <name evidence="9" type="ORF">H2201_000147</name>
</gene>
<evidence type="ECO:0000313" key="9">
    <source>
        <dbReference type="EMBL" id="KAJ9669762.1"/>
    </source>
</evidence>
<feature type="transmembrane region" description="Helical" evidence="7">
    <location>
        <begin position="533"/>
        <end position="557"/>
    </location>
</feature>
<evidence type="ECO:0000256" key="4">
    <source>
        <dbReference type="ARBA" id="ARBA00022989"/>
    </source>
</evidence>
<keyword evidence="5 7" id="KW-0472">Membrane</keyword>
<feature type="transmembrane region" description="Helical" evidence="7">
    <location>
        <begin position="441"/>
        <end position="461"/>
    </location>
</feature>
<evidence type="ECO:0000256" key="6">
    <source>
        <dbReference type="SAM" id="MobiDB-lite"/>
    </source>
</evidence>
<evidence type="ECO:0000256" key="2">
    <source>
        <dbReference type="ARBA" id="ARBA00022448"/>
    </source>
</evidence>
<organism evidence="9 10">
    <name type="scientific">Coniosporium apollinis</name>
    <dbReference type="NCBI Taxonomy" id="61459"/>
    <lineage>
        <taxon>Eukaryota</taxon>
        <taxon>Fungi</taxon>
        <taxon>Dikarya</taxon>
        <taxon>Ascomycota</taxon>
        <taxon>Pezizomycotina</taxon>
        <taxon>Dothideomycetes</taxon>
        <taxon>Dothideomycetes incertae sedis</taxon>
        <taxon>Coniosporium</taxon>
    </lineage>
</organism>
<feature type="transmembrane region" description="Helical" evidence="7">
    <location>
        <begin position="130"/>
        <end position="153"/>
    </location>
</feature>
<proteinExistence type="predicted"/>
<dbReference type="Gene3D" id="1.20.1720.10">
    <property type="entry name" value="Multidrug resistance protein D"/>
    <property type="match status" value="1"/>
</dbReference>
<dbReference type="SUPFAM" id="SSF103473">
    <property type="entry name" value="MFS general substrate transporter"/>
    <property type="match status" value="1"/>
</dbReference>
<protein>
    <recommendedName>
        <fullName evidence="8">Major facilitator superfamily (MFS) profile domain-containing protein</fullName>
    </recommendedName>
</protein>
<feature type="transmembrane region" description="Helical" evidence="7">
    <location>
        <begin position="254"/>
        <end position="273"/>
    </location>
</feature>
<keyword evidence="10" id="KW-1185">Reference proteome</keyword>
<keyword evidence="3 7" id="KW-0812">Transmembrane</keyword>
<dbReference type="Pfam" id="PF07690">
    <property type="entry name" value="MFS_1"/>
    <property type="match status" value="1"/>
</dbReference>
<evidence type="ECO:0000256" key="3">
    <source>
        <dbReference type="ARBA" id="ARBA00022692"/>
    </source>
</evidence>
<feature type="domain" description="Major facilitator superfamily (MFS) profile" evidence="8">
    <location>
        <begin position="99"/>
        <end position="559"/>
    </location>
</feature>